<keyword evidence="3 6" id="KW-0732">Signal</keyword>
<reference evidence="8" key="4">
    <citation type="submission" date="2025-09" db="UniProtKB">
        <authorList>
            <consortium name="Ensembl"/>
        </authorList>
    </citation>
    <scope>IDENTIFICATION</scope>
</reference>
<dbReference type="Proteomes" id="UP000265100">
    <property type="component" value="Chromosome 19"/>
</dbReference>
<evidence type="ECO:0000256" key="2">
    <source>
        <dbReference type="ARBA" id="ARBA00022525"/>
    </source>
</evidence>
<feature type="chain" id="PRO_5044330968" description="C1q domain-containing protein" evidence="6">
    <location>
        <begin position="22"/>
        <end position="643"/>
    </location>
</feature>
<dbReference type="SMART" id="SM00110">
    <property type="entry name" value="C1Q"/>
    <property type="match status" value="1"/>
</dbReference>
<keyword evidence="2" id="KW-0964">Secreted</keyword>
<dbReference type="SUPFAM" id="SSF57997">
    <property type="entry name" value="Tropomyosin"/>
    <property type="match status" value="1"/>
</dbReference>
<keyword evidence="4" id="KW-0175">Coiled coil</keyword>
<evidence type="ECO:0000256" key="4">
    <source>
        <dbReference type="SAM" id="Coils"/>
    </source>
</evidence>
<dbReference type="InterPro" id="IPR001073">
    <property type="entry name" value="C1q_dom"/>
</dbReference>
<comment type="subcellular location">
    <subcellularLocation>
        <location evidence="1">Secreted</location>
    </subcellularLocation>
</comment>
<evidence type="ECO:0000256" key="3">
    <source>
        <dbReference type="ARBA" id="ARBA00022729"/>
    </source>
</evidence>
<protein>
    <recommendedName>
        <fullName evidence="7">C1q domain-containing protein</fullName>
    </recommendedName>
</protein>
<dbReference type="PROSITE" id="PS50871">
    <property type="entry name" value="C1Q"/>
    <property type="match status" value="1"/>
</dbReference>
<dbReference type="RefSeq" id="XP_026007033.1">
    <property type="nucleotide sequence ID" value="XM_026151248.1"/>
</dbReference>
<dbReference type="SUPFAM" id="SSF49842">
    <property type="entry name" value="TNF-like"/>
    <property type="match status" value="1"/>
</dbReference>
<reference evidence="8 9" key="1">
    <citation type="submission" date="2018-05" db="EMBL/GenBank/DDBJ databases">
        <authorList>
            <person name="Datahose"/>
        </authorList>
    </citation>
    <scope>NUCLEOTIDE SEQUENCE</scope>
</reference>
<organism evidence="8 9">
    <name type="scientific">Astatotilapia calliptera</name>
    <name type="common">Eastern happy</name>
    <name type="synonym">Chromis callipterus</name>
    <dbReference type="NCBI Taxonomy" id="8154"/>
    <lineage>
        <taxon>Eukaryota</taxon>
        <taxon>Metazoa</taxon>
        <taxon>Chordata</taxon>
        <taxon>Craniata</taxon>
        <taxon>Vertebrata</taxon>
        <taxon>Euteleostomi</taxon>
        <taxon>Actinopterygii</taxon>
        <taxon>Neopterygii</taxon>
        <taxon>Teleostei</taxon>
        <taxon>Neoteleostei</taxon>
        <taxon>Acanthomorphata</taxon>
        <taxon>Ovalentaria</taxon>
        <taxon>Cichlomorphae</taxon>
        <taxon>Cichliformes</taxon>
        <taxon>Cichlidae</taxon>
        <taxon>African cichlids</taxon>
        <taxon>Pseudocrenilabrinae</taxon>
        <taxon>Haplochromini</taxon>
        <taxon>Astatotilapia</taxon>
    </lineage>
</organism>
<sequence length="643" mass="71462">MARRSAALFLLLCCSVSRGQSEASVPPPAVISQALPILWDELRGLKELVLSLKAEEVGRRQILRRVESWLRDGEVQAEQQRRSLEGLKEEALRQAEELRGRVEELEEQSKARAADVSTLQSRLNSSERSTDDLKKKNSALAAELPFLQTRLRASESTVEQLRRKNAVLAARLCNTESLMEELRQQISEFPASNASSLTPDMLELEARLGARLEELSADAEVESAEVSALGSRLSEAERRLDELHTQTSAVTASWEENLLAVKSQVQQLELTGTAQTDSVKQLQLKLNSTEHQIHELQTETSDQSSKLTKLQTNVSASASLQGNLNTEIMNQLRDGEKRLEQLKAEHTAQTDSVKQLQLKLNSTEHQIHELQTETSDQSSKLTKLQTNVSASASLQGNLNTEMFTRLRRGDKQLEQLLSEHTAVDVRLRSSETQLEQLDTRAAGRDIELLATKLRLNVTKRQVDELTTQNTVRAAELESVSDRLTAAQRRADELQVRLNQLSASSEEAGELRVAFSAGLTDSGSVGPFDEETTLIFSKIITNIGEAYNQTAGVFTAPVSGLYVFSFTAADYLKGYMGLYLYKNDKPIVFSLDLNDHGGYASTSNAVCLQLEEGDRVHLGLPASYRLYDDSRNFSVFSGFLLFHL</sequence>
<feature type="compositionally biased region" description="Polar residues" evidence="5">
    <location>
        <begin position="117"/>
        <end position="127"/>
    </location>
</feature>
<dbReference type="InterPro" id="IPR050822">
    <property type="entry name" value="Cerebellin_Synaptic_Org"/>
</dbReference>
<evidence type="ECO:0000256" key="1">
    <source>
        <dbReference type="ARBA" id="ARBA00004613"/>
    </source>
</evidence>
<evidence type="ECO:0000313" key="8">
    <source>
        <dbReference type="Ensembl" id="ENSACLP00000059864.1"/>
    </source>
</evidence>
<dbReference type="GeneID" id="113011646"/>
<name>A0AAX7TSB7_ASTCA</name>
<feature type="region of interest" description="Disordered" evidence="5">
    <location>
        <begin position="103"/>
        <end position="134"/>
    </location>
</feature>
<feature type="signal peptide" evidence="6">
    <location>
        <begin position="1"/>
        <end position="21"/>
    </location>
</feature>
<evidence type="ECO:0000259" key="7">
    <source>
        <dbReference type="PROSITE" id="PS50871"/>
    </source>
</evidence>
<feature type="coiled-coil region" evidence="4">
    <location>
        <begin position="325"/>
        <end position="373"/>
    </location>
</feature>
<dbReference type="PRINTS" id="PR00007">
    <property type="entry name" value="COMPLEMNTC1Q"/>
</dbReference>
<feature type="domain" description="C1q" evidence="7">
    <location>
        <begin position="507"/>
        <end position="643"/>
    </location>
</feature>
<reference evidence="8" key="3">
    <citation type="submission" date="2025-08" db="UniProtKB">
        <authorList>
            <consortium name="Ensembl"/>
        </authorList>
    </citation>
    <scope>IDENTIFICATION</scope>
</reference>
<feature type="coiled-coil region" evidence="4">
    <location>
        <begin position="476"/>
        <end position="503"/>
    </location>
</feature>
<dbReference type="PANTHER" id="PTHR22923">
    <property type="entry name" value="CEREBELLIN-RELATED"/>
    <property type="match status" value="1"/>
</dbReference>
<dbReference type="AlphaFoldDB" id="A0AAX7TSB7"/>
<evidence type="ECO:0000313" key="9">
    <source>
        <dbReference type="Proteomes" id="UP000265100"/>
    </source>
</evidence>
<dbReference type="GO" id="GO:0005576">
    <property type="term" value="C:extracellular region"/>
    <property type="evidence" value="ECO:0007669"/>
    <property type="project" value="UniProtKB-SubCell"/>
</dbReference>
<dbReference type="PANTHER" id="PTHR22923:SF102">
    <property type="entry name" value="CEREBELLIN 13-RELATED"/>
    <property type="match status" value="1"/>
</dbReference>
<reference evidence="9" key="2">
    <citation type="submission" date="2023-03" db="EMBL/GenBank/DDBJ databases">
        <authorList>
            <consortium name="Wellcome Sanger Institute Data Sharing"/>
        </authorList>
    </citation>
    <scope>NUCLEOTIDE SEQUENCE [LARGE SCALE GENOMIC DNA]</scope>
</reference>
<dbReference type="InterPro" id="IPR008983">
    <property type="entry name" value="Tumour_necrosis_fac-like_dom"/>
</dbReference>
<dbReference type="RefSeq" id="XP_026007034.1">
    <property type="nucleotide sequence ID" value="XM_026151249.1"/>
</dbReference>
<accession>A0AAX7TSB7</accession>
<feature type="compositionally biased region" description="Basic and acidic residues" evidence="5">
    <location>
        <begin position="103"/>
        <end position="113"/>
    </location>
</feature>
<dbReference type="Ensembl" id="ENSACLT00000049289.1">
    <property type="protein sequence ID" value="ENSACLP00000059864.1"/>
    <property type="gene ID" value="ENSACLG00000016408.2"/>
</dbReference>
<dbReference type="GeneTree" id="ENSGT00940000163520"/>
<proteinExistence type="predicted"/>
<keyword evidence="9" id="KW-1185">Reference proteome</keyword>
<evidence type="ECO:0000256" key="6">
    <source>
        <dbReference type="SAM" id="SignalP"/>
    </source>
</evidence>
<evidence type="ECO:0000256" key="5">
    <source>
        <dbReference type="SAM" id="MobiDB-lite"/>
    </source>
</evidence>
<feature type="coiled-coil region" evidence="4">
    <location>
        <begin position="144"/>
        <end position="171"/>
    </location>
</feature>
<dbReference type="Pfam" id="PF00386">
    <property type="entry name" value="C1q"/>
    <property type="match status" value="1"/>
</dbReference>
<dbReference type="Gene3D" id="2.60.120.40">
    <property type="match status" value="1"/>
</dbReference>